<dbReference type="GO" id="GO:0005507">
    <property type="term" value="F:copper ion binding"/>
    <property type="evidence" value="ECO:0007669"/>
    <property type="project" value="InterPro"/>
</dbReference>
<evidence type="ECO:0000313" key="5">
    <source>
        <dbReference type="EMBL" id="AGP41738.1"/>
    </source>
</evidence>
<comment type="cofactor">
    <cofactor evidence="2">
        <name>Cu cation</name>
        <dbReference type="ChEBI" id="CHEBI:23378"/>
    </cofactor>
    <text evidence="2">Binds 1 copper ion per subunit.</text>
</comment>
<proteinExistence type="inferred from homology"/>
<keyword evidence="2" id="KW-0186">Copper</keyword>
<keyword evidence="2" id="KW-0560">Oxidoreductase</keyword>
<keyword evidence="2" id="KW-0862">Zinc</keyword>
<dbReference type="KEGG" id="scu:SCE1572_48985"/>
<organism evidence="5 6">
    <name type="scientific">Sorangium cellulosum So0157-2</name>
    <dbReference type="NCBI Taxonomy" id="1254432"/>
    <lineage>
        <taxon>Bacteria</taxon>
        <taxon>Pseudomonadati</taxon>
        <taxon>Myxococcota</taxon>
        <taxon>Polyangia</taxon>
        <taxon>Polyangiales</taxon>
        <taxon>Polyangiaceae</taxon>
        <taxon>Sorangium</taxon>
    </lineage>
</organism>
<evidence type="ECO:0000256" key="1">
    <source>
        <dbReference type="ARBA" id="ARBA00010457"/>
    </source>
</evidence>
<dbReference type="SUPFAM" id="SSF49329">
    <property type="entry name" value="Cu,Zn superoxide dismutase-like"/>
    <property type="match status" value="1"/>
</dbReference>
<evidence type="ECO:0000256" key="2">
    <source>
        <dbReference type="RuleBase" id="RU000393"/>
    </source>
</evidence>
<evidence type="ECO:0000313" key="6">
    <source>
        <dbReference type="Proteomes" id="UP000014803"/>
    </source>
</evidence>
<name>S4YFU1_SORCE</name>
<accession>S4YFU1</accession>
<dbReference type="eggNOG" id="COG2032">
    <property type="taxonomic scope" value="Bacteria"/>
</dbReference>
<dbReference type="PANTHER" id="PTHR10003">
    <property type="entry name" value="SUPEROXIDE DISMUTASE CU-ZN -RELATED"/>
    <property type="match status" value="1"/>
</dbReference>
<dbReference type="EC" id="1.15.1.1" evidence="2"/>
<dbReference type="Pfam" id="PF00080">
    <property type="entry name" value="Sod_Cu"/>
    <property type="match status" value="1"/>
</dbReference>
<feature type="region of interest" description="Disordered" evidence="3">
    <location>
        <begin position="227"/>
        <end position="249"/>
    </location>
</feature>
<comment type="similarity">
    <text evidence="1 2">Belongs to the Cu-Zn superoxide dismutase family.</text>
</comment>
<dbReference type="GO" id="GO:0004784">
    <property type="term" value="F:superoxide dismutase activity"/>
    <property type="evidence" value="ECO:0007669"/>
    <property type="project" value="UniProtKB-EC"/>
</dbReference>
<sequence>MGSPIDRSPGPAYETAEVQRLTNLEVSAVMKPAHRLSLLASFVLVAAACGGSPEPAPAVPDVPAQPQPAPETTPAPAPEPAAPEAAATPEGGGEAAAPAPPATVEVPIEARSKSKLKGSATFTEVEGGVKVAVQVSGAPKGKIAVHVHETGDCSAPDAKSAGAHYNPENHQHGLPDASARHLGDLGNIEVKADGTGTHEIVAKGANLKQGAPNSFLGRAIIVHEKQDDGSQPAGNAGGRIGCGVIGQSK</sequence>
<dbReference type="InterPro" id="IPR001424">
    <property type="entry name" value="SOD_Cu_Zn_dom"/>
</dbReference>
<comment type="catalytic activity">
    <reaction evidence="2">
        <text>2 superoxide + 2 H(+) = H2O2 + O2</text>
        <dbReference type="Rhea" id="RHEA:20696"/>
        <dbReference type="ChEBI" id="CHEBI:15378"/>
        <dbReference type="ChEBI" id="CHEBI:15379"/>
        <dbReference type="ChEBI" id="CHEBI:16240"/>
        <dbReference type="ChEBI" id="CHEBI:18421"/>
        <dbReference type="EC" id="1.15.1.1"/>
    </reaction>
</comment>
<dbReference type="InterPro" id="IPR024134">
    <property type="entry name" value="SOD_Cu/Zn_/chaperone"/>
</dbReference>
<dbReference type="STRING" id="1254432.SCE1572_48985"/>
<reference evidence="5 6" key="1">
    <citation type="journal article" date="2013" name="Sci. Rep.">
        <title>Extraordinary expansion of a Sorangium cellulosum genome from an alkaline milieu.</title>
        <authorList>
            <person name="Han K."/>
            <person name="Li Z.F."/>
            <person name="Peng R."/>
            <person name="Zhu L.P."/>
            <person name="Zhou T."/>
            <person name="Wang L.G."/>
            <person name="Li S.G."/>
            <person name="Zhang X.B."/>
            <person name="Hu W."/>
            <person name="Wu Z.H."/>
            <person name="Qin N."/>
            <person name="Li Y.Z."/>
        </authorList>
    </citation>
    <scope>NUCLEOTIDE SEQUENCE [LARGE SCALE GENOMIC DNA]</scope>
    <source>
        <strain evidence="5 6">So0157-2</strain>
    </source>
</reference>
<dbReference type="EMBL" id="CP003969">
    <property type="protein sequence ID" value="AGP41738.1"/>
    <property type="molecule type" value="Genomic_DNA"/>
</dbReference>
<dbReference type="InterPro" id="IPR018152">
    <property type="entry name" value="SOD_Cu/Zn_BS"/>
</dbReference>
<feature type="domain" description="Superoxide dismutase copper/zinc binding" evidence="4">
    <location>
        <begin position="117"/>
        <end position="245"/>
    </location>
</feature>
<dbReference type="HOGENOM" id="CLU_056632_8_2_7"/>
<dbReference type="CDD" id="cd00305">
    <property type="entry name" value="Cu-Zn_Superoxide_Dismutase"/>
    <property type="match status" value="1"/>
</dbReference>
<dbReference type="InterPro" id="IPR036423">
    <property type="entry name" value="SOD-like_Cu/Zn_dom_sf"/>
</dbReference>
<dbReference type="AlphaFoldDB" id="S4YFU1"/>
<feature type="region of interest" description="Disordered" evidence="3">
    <location>
        <begin position="56"/>
        <end position="101"/>
    </location>
</feature>
<comment type="cofactor">
    <cofactor evidence="2">
        <name>Zn(2+)</name>
        <dbReference type="ChEBI" id="CHEBI:29105"/>
    </cofactor>
    <text evidence="2">Binds 1 zinc ion per subunit.</text>
</comment>
<comment type="function">
    <text evidence="2">Destroys radicals which are normally produced within the cells and which are toxic to biological systems.</text>
</comment>
<feature type="compositionally biased region" description="Gly residues" evidence="3">
    <location>
        <begin position="235"/>
        <end position="249"/>
    </location>
</feature>
<protein>
    <recommendedName>
        <fullName evidence="2">Superoxide dismutase [Cu-Zn]</fullName>
        <ecNumber evidence="2">1.15.1.1</ecNumber>
    </recommendedName>
</protein>
<feature type="compositionally biased region" description="Pro residues" evidence="3">
    <location>
        <begin position="56"/>
        <end position="81"/>
    </location>
</feature>
<dbReference type="Proteomes" id="UP000014803">
    <property type="component" value="Chromosome"/>
</dbReference>
<dbReference type="PROSITE" id="PS00332">
    <property type="entry name" value="SOD_CU_ZN_2"/>
    <property type="match status" value="1"/>
</dbReference>
<keyword evidence="2" id="KW-0479">Metal-binding</keyword>
<dbReference type="Gene3D" id="2.60.40.200">
    <property type="entry name" value="Superoxide dismutase, copper/zinc binding domain"/>
    <property type="match status" value="1"/>
</dbReference>
<gene>
    <name evidence="5" type="ORF">SCE1572_48985</name>
</gene>
<evidence type="ECO:0000259" key="4">
    <source>
        <dbReference type="Pfam" id="PF00080"/>
    </source>
</evidence>
<evidence type="ECO:0000256" key="3">
    <source>
        <dbReference type="SAM" id="MobiDB-lite"/>
    </source>
</evidence>
<dbReference type="PATRIC" id="fig|1254432.3.peg.11045"/>